<evidence type="ECO:0000313" key="2">
    <source>
        <dbReference type="EMBL" id="KAK7247090.1"/>
    </source>
</evidence>
<reference evidence="2 3" key="1">
    <citation type="submission" date="2024-01" db="EMBL/GenBank/DDBJ databases">
        <title>The genomes of 5 underutilized Papilionoideae crops provide insights into root nodulation and disease resistanc.</title>
        <authorList>
            <person name="Yuan L."/>
        </authorList>
    </citation>
    <scope>NUCLEOTIDE SEQUENCE [LARGE SCALE GENOMIC DNA]</scope>
    <source>
        <strain evidence="2">ZHUSHIDOU_FW_LH</strain>
        <tissue evidence="2">Leaf</tissue>
    </source>
</reference>
<proteinExistence type="predicted"/>
<dbReference type="Proteomes" id="UP001372338">
    <property type="component" value="Unassembled WGS sequence"/>
</dbReference>
<organism evidence="2 3">
    <name type="scientific">Crotalaria pallida</name>
    <name type="common">Smooth rattlebox</name>
    <name type="synonym">Crotalaria striata</name>
    <dbReference type="NCBI Taxonomy" id="3830"/>
    <lineage>
        <taxon>Eukaryota</taxon>
        <taxon>Viridiplantae</taxon>
        <taxon>Streptophyta</taxon>
        <taxon>Embryophyta</taxon>
        <taxon>Tracheophyta</taxon>
        <taxon>Spermatophyta</taxon>
        <taxon>Magnoliopsida</taxon>
        <taxon>eudicotyledons</taxon>
        <taxon>Gunneridae</taxon>
        <taxon>Pentapetalae</taxon>
        <taxon>rosids</taxon>
        <taxon>fabids</taxon>
        <taxon>Fabales</taxon>
        <taxon>Fabaceae</taxon>
        <taxon>Papilionoideae</taxon>
        <taxon>50 kb inversion clade</taxon>
        <taxon>genistoids sensu lato</taxon>
        <taxon>core genistoids</taxon>
        <taxon>Crotalarieae</taxon>
        <taxon>Crotalaria</taxon>
    </lineage>
</organism>
<dbReference type="EMBL" id="JAYWIO010000008">
    <property type="protein sequence ID" value="KAK7247090.1"/>
    <property type="molecule type" value="Genomic_DNA"/>
</dbReference>
<protein>
    <submittedName>
        <fullName evidence="2">Uncharacterized protein</fullName>
    </submittedName>
</protein>
<dbReference type="AlphaFoldDB" id="A0AAN9EBK5"/>
<gene>
    <name evidence="2" type="ORF">RIF29_41967</name>
</gene>
<feature type="transmembrane region" description="Helical" evidence="1">
    <location>
        <begin position="53"/>
        <end position="79"/>
    </location>
</feature>
<sequence length="100" mass="11746">MADNLKEALNTCKYKPVQILHVTSQDYSSFEHPQLANIWRDAKLHAFHNECKLFTCIGFFFLIHNKMIILLKFILFYFLTFYNALDFANPVHLVPPIKSP</sequence>
<keyword evidence="3" id="KW-1185">Reference proteome</keyword>
<accession>A0AAN9EBK5</accession>
<keyword evidence="1" id="KW-1133">Transmembrane helix</keyword>
<keyword evidence="1" id="KW-0812">Transmembrane</keyword>
<keyword evidence="1" id="KW-0472">Membrane</keyword>
<name>A0AAN9EBK5_CROPI</name>
<comment type="caution">
    <text evidence="2">The sequence shown here is derived from an EMBL/GenBank/DDBJ whole genome shotgun (WGS) entry which is preliminary data.</text>
</comment>
<evidence type="ECO:0000256" key="1">
    <source>
        <dbReference type="SAM" id="Phobius"/>
    </source>
</evidence>
<evidence type="ECO:0000313" key="3">
    <source>
        <dbReference type="Proteomes" id="UP001372338"/>
    </source>
</evidence>